<dbReference type="PROSITE" id="PS50106">
    <property type="entry name" value="PDZ"/>
    <property type="match status" value="1"/>
</dbReference>
<dbReference type="Gene3D" id="3.90.226.10">
    <property type="entry name" value="2-enoyl-CoA Hydratase, Chain A, domain 1"/>
    <property type="match status" value="1"/>
</dbReference>
<feature type="region of interest" description="Disordered" evidence="5">
    <location>
        <begin position="46"/>
        <end position="85"/>
    </location>
</feature>
<dbReference type="InterPro" id="IPR005151">
    <property type="entry name" value="Tail-specific_protease"/>
</dbReference>
<feature type="compositionally biased region" description="Low complexity" evidence="5">
    <location>
        <begin position="49"/>
        <end position="62"/>
    </location>
</feature>
<dbReference type="PANTHER" id="PTHR32060">
    <property type="entry name" value="TAIL-SPECIFIC PROTEASE"/>
    <property type="match status" value="1"/>
</dbReference>
<dbReference type="Pfam" id="PF03572">
    <property type="entry name" value="Peptidase_S41"/>
    <property type="match status" value="1"/>
</dbReference>
<evidence type="ECO:0000256" key="1">
    <source>
        <dbReference type="ARBA" id="ARBA00009179"/>
    </source>
</evidence>
<dbReference type="InterPro" id="IPR004447">
    <property type="entry name" value="Peptidase_S41A"/>
</dbReference>
<dbReference type="Pfam" id="PF17820">
    <property type="entry name" value="PDZ_6"/>
    <property type="match status" value="1"/>
</dbReference>
<dbReference type="InterPro" id="IPR029045">
    <property type="entry name" value="ClpP/crotonase-like_dom_sf"/>
</dbReference>
<name>A0ABD3R7V1_9STRA</name>
<dbReference type="CDD" id="cd07560">
    <property type="entry name" value="Peptidase_S41_CPP"/>
    <property type="match status" value="1"/>
</dbReference>
<keyword evidence="8" id="KW-1185">Reference proteome</keyword>
<dbReference type="InterPro" id="IPR001478">
    <property type="entry name" value="PDZ"/>
</dbReference>
<dbReference type="Proteomes" id="UP001530377">
    <property type="component" value="Unassembled WGS sequence"/>
</dbReference>
<evidence type="ECO:0000256" key="4">
    <source>
        <dbReference type="ARBA" id="ARBA00022825"/>
    </source>
</evidence>
<dbReference type="EMBL" id="JALLPB020000469">
    <property type="protein sequence ID" value="KAL3808799.1"/>
    <property type="molecule type" value="Genomic_DNA"/>
</dbReference>
<comment type="similarity">
    <text evidence="1">Belongs to the peptidase S41A family.</text>
</comment>
<sequence length="541" mass="57721">MSTSNRSPVPPSVRWGPIITALIIASLQINNVYSRPCVAHGFVHVGGPSTSSSSSSSSSSFSRRATTDRPAQPRRTAKTGIRAYPHVDRDRTRFDSVGFVGRRGASYPSRGTPPQRVSSPPPSRPSPPSVVLPLILLVIVVVQSLIVLPSPAAYASDYASFTPEQRLVAEAWRTVDNVYIDRTFNHQDWFQMRQDAVLHRKYDSMEEARGEVERMLATLGDRYTRYLPPAKYDSIVNAATGNLYGVGVELATIGGDGTNSRVVASDVEPSGPAMRGGLRPGDVFVEVDGVRFDDGSATPDDVASVVRGPEGSKVGVVVERDGRVLDFILTREPIKITSVRGYIGEKAGVSGKVGVVRIKNFSGTTSDAVRAEIEGLKKKGAANIVLDLRGNPGGLLPGGVDTASLFLESNRAVVYVVNKNGIVDAQCTLADGIDLDTPLVLLVDRNTASAAEVMTAALKENKRAVVAGEQTFGKGIVQTIRQLEGGDNGGVAVTIARYETPDHHDINKQGIPVDLKVSVDCGKEDALSCLPKEAFSFAGKS</sequence>
<reference evidence="7 8" key="1">
    <citation type="submission" date="2024-10" db="EMBL/GenBank/DDBJ databases">
        <title>Updated reference genomes for cyclostephanoid diatoms.</title>
        <authorList>
            <person name="Roberts W.R."/>
            <person name="Alverson A.J."/>
        </authorList>
    </citation>
    <scope>NUCLEOTIDE SEQUENCE [LARGE SCALE GENOMIC DNA]</scope>
    <source>
        <strain evidence="7 8">AJA228-03</strain>
    </source>
</reference>
<feature type="domain" description="PDZ" evidence="6">
    <location>
        <begin position="232"/>
        <end position="307"/>
    </location>
</feature>
<dbReference type="InterPro" id="IPR041489">
    <property type="entry name" value="PDZ_6"/>
</dbReference>
<dbReference type="SMART" id="SM00245">
    <property type="entry name" value="TSPc"/>
    <property type="match status" value="1"/>
</dbReference>
<dbReference type="GO" id="GO:0006508">
    <property type="term" value="P:proteolysis"/>
    <property type="evidence" value="ECO:0007669"/>
    <property type="project" value="UniProtKB-KW"/>
</dbReference>
<gene>
    <name evidence="7" type="ORF">ACHAXA_011183</name>
</gene>
<dbReference type="CDD" id="cd06782">
    <property type="entry name" value="cpPDZ_CPP-like"/>
    <property type="match status" value="1"/>
</dbReference>
<keyword evidence="4" id="KW-0720">Serine protease</keyword>
<evidence type="ECO:0000313" key="8">
    <source>
        <dbReference type="Proteomes" id="UP001530377"/>
    </source>
</evidence>
<dbReference type="GO" id="GO:0008236">
    <property type="term" value="F:serine-type peptidase activity"/>
    <property type="evidence" value="ECO:0007669"/>
    <property type="project" value="UniProtKB-KW"/>
</dbReference>
<dbReference type="SUPFAM" id="SSF50156">
    <property type="entry name" value="PDZ domain-like"/>
    <property type="match status" value="1"/>
</dbReference>
<proteinExistence type="inferred from homology"/>
<feature type="region of interest" description="Disordered" evidence="5">
    <location>
        <begin position="102"/>
        <end position="126"/>
    </location>
</feature>
<accession>A0ABD3R7V1</accession>
<evidence type="ECO:0000256" key="5">
    <source>
        <dbReference type="SAM" id="MobiDB-lite"/>
    </source>
</evidence>
<dbReference type="SUPFAM" id="SSF52096">
    <property type="entry name" value="ClpP/crotonase"/>
    <property type="match status" value="1"/>
</dbReference>
<dbReference type="SMART" id="SM00228">
    <property type="entry name" value="PDZ"/>
    <property type="match status" value="1"/>
</dbReference>
<dbReference type="Gene3D" id="2.30.42.10">
    <property type="match status" value="1"/>
</dbReference>
<evidence type="ECO:0000313" key="7">
    <source>
        <dbReference type="EMBL" id="KAL3808799.1"/>
    </source>
</evidence>
<keyword evidence="2" id="KW-0645">Protease</keyword>
<organism evidence="7 8">
    <name type="scientific">Cyclostephanos tholiformis</name>
    <dbReference type="NCBI Taxonomy" id="382380"/>
    <lineage>
        <taxon>Eukaryota</taxon>
        <taxon>Sar</taxon>
        <taxon>Stramenopiles</taxon>
        <taxon>Ochrophyta</taxon>
        <taxon>Bacillariophyta</taxon>
        <taxon>Coscinodiscophyceae</taxon>
        <taxon>Thalassiosirophycidae</taxon>
        <taxon>Stephanodiscales</taxon>
        <taxon>Stephanodiscaceae</taxon>
        <taxon>Cyclostephanos</taxon>
    </lineage>
</organism>
<dbReference type="PANTHER" id="PTHR32060:SF22">
    <property type="entry name" value="CARBOXYL-TERMINAL-PROCESSING PEPTIDASE 3, CHLOROPLASTIC"/>
    <property type="match status" value="1"/>
</dbReference>
<protein>
    <recommendedName>
        <fullName evidence="6">PDZ domain-containing protein</fullName>
    </recommendedName>
</protein>
<keyword evidence="3" id="KW-0378">Hydrolase</keyword>
<evidence type="ECO:0000256" key="2">
    <source>
        <dbReference type="ARBA" id="ARBA00022670"/>
    </source>
</evidence>
<comment type="caution">
    <text evidence="7">The sequence shown here is derived from an EMBL/GenBank/DDBJ whole genome shotgun (WGS) entry which is preliminary data.</text>
</comment>
<dbReference type="Gene3D" id="3.30.750.44">
    <property type="match status" value="1"/>
</dbReference>
<evidence type="ECO:0000256" key="3">
    <source>
        <dbReference type="ARBA" id="ARBA00022801"/>
    </source>
</evidence>
<evidence type="ECO:0000259" key="6">
    <source>
        <dbReference type="PROSITE" id="PS50106"/>
    </source>
</evidence>
<dbReference type="NCBIfam" id="TIGR00225">
    <property type="entry name" value="prc"/>
    <property type="match status" value="1"/>
</dbReference>
<dbReference type="InterPro" id="IPR036034">
    <property type="entry name" value="PDZ_sf"/>
</dbReference>
<dbReference type="AlphaFoldDB" id="A0ABD3R7V1"/>